<evidence type="ECO:0000313" key="3">
    <source>
        <dbReference type="EMBL" id="SQA78546.1"/>
    </source>
</evidence>
<evidence type="ECO:0000313" key="4">
    <source>
        <dbReference type="EMBL" id="SQA94561.1"/>
    </source>
</evidence>
<feature type="signal peptide" evidence="1">
    <location>
        <begin position="1"/>
        <end position="18"/>
    </location>
</feature>
<dbReference type="InterPro" id="IPR025665">
    <property type="entry name" value="Beta-barrel_OMP_2"/>
</dbReference>
<dbReference type="Proteomes" id="UP000249891">
    <property type="component" value="Unassembled WGS sequence"/>
</dbReference>
<reference evidence="5 6" key="1">
    <citation type="submission" date="2018-06" db="EMBL/GenBank/DDBJ databases">
        <authorList>
            <consortium name="Pathogen Informatics"/>
            <person name="Doyle S."/>
        </authorList>
    </citation>
    <scope>NUCLEOTIDE SEQUENCE [LARGE SCALE GENOMIC DNA]</scope>
    <source>
        <strain evidence="4 6">NCTC11545</strain>
        <strain evidence="3 5">NCTC11546</strain>
    </source>
</reference>
<gene>
    <name evidence="4" type="ORF">NCTC11545_01751</name>
    <name evidence="3" type="ORF">NCTC11546_01785</name>
</gene>
<accession>A0A2X2RBF0</accession>
<evidence type="ECO:0000256" key="1">
    <source>
        <dbReference type="SAM" id="SignalP"/>
    </source>
</evidence>
<dbReference type="EMBL" id="UAVS01000006">
    <property type="protein sequence ID" value="SQA94561.1"/>
    <property type="molecule type" value="Genomic_DNA"/>
</dbReference>
<keyword evidence="1" id="KW-0732">Signal</keyword>
<proteinExistence type="predicted"/>
<evidence type="ECO:0000259" key="2">
    <source>
        <dbReference type="Pfam" id="PF13568"/>
    </source>
</evidence>
<evidence type="ECO:0000313" key="6">
    <source>
        <dbReference type="Proteomes" id="UP000250169"/>
    </source>
</evidence>
<sequence length="330" mass="37346">MKQLLSLIAFLSVSALLAQNPFEKEILQSKYTIDSIVATEKLLLYKREAAVQQSLKEGKITKEQSAKMLKEIKEASELSTKQKTYKEGLRLSALIQQKATELSIDTLQKNATLDSLISTEPKENYIQTVQQLDSLPNKYNENKHGVTVAIHLAIGLQSVTNDKTYFNPYLNTELGLAFTSELYKKKQLSLNYGLVWQSNRLNIKGNNYLISENGDTKLVPFSKPLDRAKLRVNYLILPIELQKNFKSKIHIGGGAYFGALIDVNQKIKYTEGDDHLKLFLRNGLKVNKFTYGLSAQVGNKWFSIYAKYSLAPLFENSPNNIHPFSIGIKF</sequence>
<organism evidence="3 5">
    <name type="scientific">Capnocytophaga ochracea</name>
    <dbReference type="NCBI Taxonomy" id="1018"/>
    <lineage>
        <taxon>Bacteria</taxon>
        <taxon>Pseudomonadati</taxon>
        <taxon>Bacteroidota</taxon>
        <taxon>Flavobacteriia</taxon>
        <taxon>Flavobacteriales</taxon>
        <taxon>Flavobacteriaceae</taxon>
        <taxon>Capnocytophaga</taxon>
    </lineage>
</organism>
<dbReference type="RefSeq" id="WP_111972927.1">
    <property type="nucleotide sequence ID" value="NZ_UARG01000017.1"/>
</dbReference>
<dbReference type="Proteomes" id="UP000250169">
    <property type="component" value="Unassembled WGS sequence"/>
</dbReference>
<dbReference type="EMBL" id="UARG01000017">
    <property type="protein sequence ID" value="SQA78546.1"/>
    <property type="molecule type" value="Genomic_DNA"/>
</dbReference>
<name>A0A2X2RBF0_CAPOC</name>
<evidence type="ECO:0000313" key="5">
    <source>
        <dbReference type="Proteomes" id="UP000249891"/>
    </source>
</evidence>
<dbReference type="AlphaFoldDB" id="A0A2X2RBF0"/>
<feature type="domain" description="Outer membrane protein beta-barrel" evidence="2">
    <location>
        <begin position="157"/>
        <end position="310"/>
    </location>
</feature>
<feature type="chain" id="PRO_5033775096" description="Outer membrane protein beta-barrel domain-containing protein" evidence="1">
    <location>
        <begin position="19"/>
        <end position="330"/>
    </location>
</feature>
<dbReference type="Pfam" id="PF13568">
    <property type="entry name" value="OMP_b-brl_2"/>
    <property type="match status" value="1"/>
</dbReference>
<protein>
    <recommendedName>
        <fullName evidence="2">Outer membrane protein beta-barrel domain-containing protein</fullName>
    </recommendedName>
</protein>